<evidence type="ECO:0000256" key="1">
    <source>
        <dbReference type="ARBA" id="ARBA00005098"/>
    </source>
</evidence>
<dbReference type="Pfam" id="PF00491">
    <property type="entry name" value="Arginase"/>
    <property type="match status" value="1"/>
</dbReference>
<dbReference type="PRINTS" id="PR00116">
    <property type="entry name" value="ARGINASE"/>
</dbReference>
<evidence type="ECO:0000256" key="8">
    <source>
        <dbReference type="ARBA" id="ARBA00047391"/>
    </source>
</evidence>
<dbReference type="CDD" id="cd09989">
    <property type="entry name" value="Arginase"/>
    <property type="match status" value="1"/>
</dbReference>
<evidence type="ECO:0000256" key="5">
    <source>
        <dbReference type="ARBA" id="ARBA00022723"/>
    </source>
</evidence>
<dbReference type="InterPro" id="IPR023696">
    <property type="entry name" value="Ureohydrolase_dom_sf"/>
</dbReference>
<dbReference type="GO" id="GO:0004053">
    <property type="term" value="F:arginase activity"/>
    <property type="evidence" value="ECO:0007669"/>
    <property type="project" value="UniProtKB-EC"/>
</dbReference>
<accession>A0ABU5ZCT9</accession>
<comment type="catalytic activity">
    <reaction evidence="8 12">
        <text>L-arginine + H2O = urea + L-ornithine</text>
        <dbReference type="Rhea" id="RHEA:20569"/>
        <dbReference type="ChEBI" id="CHEBI:15377"/>
        <dbReference type="ChEBI" id="CHEBI:16199"/>
        <dbReference type="ChEBI" id="CHEBI:32682"/>
        <dbReference type="ChEBI" id="CHEBI:46911"/>
        <dbReference type="EC" id="3.5.3.1"/>
    </reaction>
</comment>
<keyword evidence="4 12" id="KW-0056">Arginine metabolism</keyword>
<evidence type="ECO:0000313" key="13">
    <source>
        <dbReference type="EMBL" id="MEB3100316.1"/>
    </source>
</evidence>
<keyword evidence="14" id="KW-1185">Reference proteome</keyword>
<evidence type="ECO:0000256" key="7">
    <source>
        <dbReference type="ARBA" id="ARBA00023211"/>
    </source>
</evidence>
<evidence type="ECO:0000256" key="4">
    <source>
        <dbReference type="ARBA" id="ARBA00022503"/>
    </source>
</evidence>
<protein>
    <recommendedName>
        <fullName evidence="3 9">Arginase</fullName>
        <ecNumber evidence="2 9">3.5.3.1</ecNumber>
    </recommendedName>
</protein>
<evidence type="ECO:0000256" key="3">
    <source>
        <dbReference type="ARBA" id="ARBA00018123"/>
    </source>
</evidence>
<comment type="pathway">
    <text evidence="1">Nitrogen metabolism; urea cycle; L-ornithine and urea from L-arginine: step 1/1.</text>
</comment>
<dbReference type="NCBIfam" id="TIGR01229">
    <property type="entry name" value="rocF_arginase"/>
    <property type="match status" value="1"/>
</dbReference>
<dbReference type="RefSeq" id="WP_371752414.1">
    <property type="nucleotide sequence ID" value="NZ_JAYJLD010000001.1"/>
</dbReference>
<dbReference type="InterPro" id="IPR014033">
    <property type="entry name" value="Arginase"/>
</dbReference>
<dbReference type="PROSITE" id="PS01053">
    <property type="entry name" value="ARGINASE_1"/>
    <property type="match status" value="1"/>
</dbReference>
<evidence type="ECO:0000256" key="9">
    <source>
        <dbReference type="NCBIfam" id="TIGR01229"/>
    </source>
</evidence>
<dbReference type="PANTHER" id="PTHR43782">
    <property type="entry name" value="ARGINASE"/>
    <property type="match status" value="1"/>
</dbReference>
<dbReference type="SUPFAM" id="SSF52768">
    <property type="entry name" value="Arginase/deacetylase"/>
    <property type="match status" value="1"/>
</dbReference>
<evidence type="ECO:0000256" key="10">
    <source>
        <dbReference type="PROSITE-ProRule" id="PRU00742"/>
    </source>
</evidence>
<evidence type="ECO:0000256" key="11">
    <source>
        <dbReference type="RuleBase" id="RU003684"/>
    </source>
</evidence>
<proteinExistence type="inferred from homology"/>
<gene>
    <name evidence="13" type="primary">rocF</name>
    <name evidence="13" type="ORF">VF724_01410</name>
</gene>
<keyword evidence="5 12" id="KW-0479">Metal-binding</keyword>
<dbReference type="PANTHER" id="PTHR43782:SF3">
    <property type="entry name" value="ARGINASE"/>
    <property type="match status" value="1"/>
</dbReference>
<name>A0ABU5ZCT9_9BACL</name>
<comment type="similarity">
    <text evidence="10 11">Belongs to the arginase family.</text>
</comment>
<sequence length="303" mass="32616">MIVRTVHRSVTLIKAPMELGAGRQGVSLGPEAILQAGLLRQLNLLPIDVNREITVPMLKTFGEPPNPKLKNLRDVLRFNTKLASAVYRTAKAGAFPLVLGGDHSIAIGTVAGLADHYRNLGIIWFDAHADLNTVETSPSGNIHGMPLAVCLGIGERSLVAINGFAPKIKPEHIVIIGARQLDEGEKELIRKLGIACYTMHDIDRLGMARIMEEALQIVEGRTDGLHISFDVDCLDPSVAPGTGTPVPGGLSYREAHLALELLHESGLVRSAEFVEVNPAFDVDNRTARTAVELIGSLMGKTIL</sequence>
<dbReference type="PROSITE" id="PS51409">
    <property type="entry name" value="ARGINASE_2"/>
    <property type="match status" value="1"/>
</dbReference>
<keyword evidence="7 12" id="KW-0464">Manganese</keyword>
<organism evidence="13 14">
    <name type="scientific">Ferviditalea candida</name>
    <dbReference type="NCBI Taxonomy" id="3108399"/>
    <lineage>
        <taxon>Bacteria</taxon>
        <taxon>Bacillati</taxon>
        <taxon>Bacillota</taxon>
        <taxon>Bacilli</taxon>
        <taxon>Bacillales</taxon>
        <taxon>Paenibacillaceae</taxon>
        <taxon>Ferviditalea</taxon>
    </lineage>
</organism>
<dbReference type="Gene3D" id="3.40.800.10">
    <property type="entry name" value="Ureohydrolase domain"/>
    <property type="match status" value="1"/>
</dbReference>
<comment type="caution">
    <text evidence="13">The sequence shown here is derived from an EMBL/GenBank/DDBJ whole genome shotgun (WGS) entry which is preliminary data.</text>
</comment>
<dbReference type="InterPro" id="IPR006035">
    <property type="entry name" value="Ureohydrolase"/>
</dbReference>
<dbReference type="Proteomes" id="UP001310386">
    <property type="component" value="Unassembled WGS sequence"/>
</dbReference>
<keyword evidence="6 11" id="KW-0378">Hydrolase</keyword>
<evidence type="ECO:0000256" key="12">
    <source>
        <dbReference type="RuleBase" id="RU361159"/>
    </source>
</evidence>
<dbReference type="EMBL" id="JAYJLD010000001">
    <property type="protein sequence ID" value="MEB3100316.1"/>
    <property type="molecule type" value="Genomic_DNA"/>
</dbReference>
<evidence type="ECO:0000256" key="6">
    <source>
        <dbReference type="ARBA" id="ARBA00022801"/>
    </source>
</evidence>
<dbReference type="EC" id="3.5.3.1" evidence="2 9"/>
<evidence type="ECO:0000313" key="14">
    <source>
        <dbReference type="Proteomes" id="UP001310386"/>
    </source>
</evidence>
<reference evidence="13" key="1">
    <citation type="submission" date="2023-12" db="EMBL/GenBank/DDBJ databases">
        <title>Fervidustalea candida gen. nov., sp. nov., a novel member of the family Paenibacillaceae isolated from a geothermal area.</title>
        <authorList>
            <person name="Li W.-J."/>
            <person name="Jiao J.-Y."/>
            <person name="Chen Y."/>
        </authorList>
    </citation>
    <scope>NUCLEOTIDE SEQUENCE</scope>
    <source>
        <strain evidence="13">SYSU GA230002</strain>
    </source>
</reference>
<comment type="cofactor">
    <cofactor evidence="12">
        <name>Mn(2+)</name>
        <dbReference type="ChEBI" id="CHEBI:29035"/>
    </cofactor>
    <text evidence="12">Binds 2 manganese ions per subunit.</text>
</comment>
<dbReference type="InterPro" id="IPR020855">
    <property type="entry name" value="Ureohydrolase_Mn_BS"/>
</dbReference>
<evidence type="ECO:0000256" key="2">
    <source>
        <dbReference type="ARBA" id="ARBA00012168"/>
    </source>
</evidence>